<feature type="transmembrane region" description="Helical" evidence="2">
    <location>
        <begin position="108"/>
        <end position="136"/>
    </location>
</feature>
<dbReference type="InterPro" id="IPR025403">
    <property type="entry name" value="TgpA-like_C"/>
</dbReference>
<gene>
    <name evidence="4" type="ORF">DKM44_08360</name>
</gene>
<name>A0A2Z3JE44_9DEIO</name>
<dbReference type="AlphaFoldDB" id="A0A2Z3JE44"/>
<dbReference type="EMBL" id="CP029494">
    <property type="protein sequence ID" value="AWN23235.1"/>
    <property type="molecule type" value="Genomic_DNA"/>
</dbReference>
<accession>A0A2Z3JE44</accession>
<evidence type="ECO:0000313" key="5">
    <source>
        <dbReference type="Proteomes" id="UP000245368"/>
    </source>
</evidence>
<keyword evidence="2" id="KW-1133">Transmembrane helix</keyword>
<dbReference type="OrthoDB" id="59693at2"/>
<dbReference type="Pfam" id="PF13559">
    <property type="entry name" value="DUF4129"/>
    <property type="match status" value="1"/>
</dbReference>
<reference evidence="4 5" key="1">
    <citation type="submission" date="2018-05" db="EMBL/GenBank/DDBJ databases">
        <title>Complete Genome Sequence of Deinococcus sp. strain 17bor-2.</title>
        <authorList>
            <person name="Srinivasan S."/>
        </authorList>
    </citation>
    <scope>NUCLEOTIDE SEQUENCE [LARGE SCALE GENOMIC DNA]</scope>
    <source>
        <strain evidence="4 5">17bor-2</strain>
    </source>
</reference>
<evidence type="ECO:0000259" key="3">
    <source>
        <dbReference type="Pfam" id="PF13559"/>
    </source>
</evidence>
<organism evidence="4 5">
    <name type="scientific">Deinococcus irradiatisoli</name>
    <dbReference type="NCBI Taxonomy" id="2202254"/>
    <lineage>
        <taxon>Bacteria</taxon>
        <taxon>Thermotogati</taxon>
        <taxon>Deinococcota</taxon>
        <taxon>Deinococci</taxon>
        <taxon>Deinococcales</taxon>
        <taxon>Deinococcaceae</taxon>
        <taxon>Deinococcus</taxon>
    </lineage>
</organism>
<feature type="transmembrane region" description="Helical" evidence="2">
    <location>
        <begin position="157"/>
        <end position="173"/>
    </location>
</feature>
<feature type="transmembrane region" description="Helical" evidence="2">
    <location>
        <begin position="82"/>
        <end position="102"/>
    </location>
</feature>
<feature type="transmembrane region" description="Helical" evidence="2">
    <location>
        <begin position="324"/>
        <end position="345"/>
    </location>
</feature>
<keyword evidence="2" id="KW-0472">Membrane</keyword>
<evidence type="ECO:0000256" key="1">
    <source>
        <dbReference type="SAM" id="MobiDB-lite"/>
    </source>
</evidence>
<feature type="transmembrane region" description="Helical" evidence="2">
    <location>
        <begin position="260"/>
        <end position="282"/>
    </location>
</feature>
<protein>
    <recommendedName>
        <fullName evidence="3">Protein-glutamine gamma-glutamyltransferase-like C-terminal domain-containing protein</fullName>
    </recommendedName>
</protein>
<keyword evidence="5" id="KW-1185">Reference proteome</keyword>
<sequence length="462" mass="48669">MPRPRSTRRGRGILMAMPERSLLLAALPWTALGLQAWWLCLLQSLGVWLSLKSRSRAALPLGLLLLALAAALLNMPDVRRAALTFVITGPLSLLLAAGILGARTGRRWALALPAAALLIGPSFVGALALLVGALGLGNPDERSSSQPLRPSASPRPLGWLLGAALLIAAFAALPRPSLPHLDRTPIDVVERVTAPGAKAAAPRGSRTPRPGPAQVTRPPRPDHSLQTLLNAATLPLLGMLLLCLAILRRGWGRGGPRAQPLLAVLTLALLLAAGLFVLGLLLQPQAVYRVVGQIVTPGTPEPPAGRGPAAAAPPPAAALLLPDWLIWSVSVLGLLLLAGAAWFVLSLKEPPEDQPEARPVPETDTPAEEALGRVRAAYAATLRRLASRGLSRATHETPDEFLRRAAARWPELQTPLAHLTGAYRPVRYGGAVDESQAAAAERAAADVQLTLLNIPDSSERQP</sequence>
<evidence type="ECO:0000313" key="4">
    <source>
        <dbReference type="EMBL" id="AWN23235.1"/>
    </source>
</evidence>
<evidence type="ECO:0000256" key="2">
    <source>
        <dbReference type="SAM" id="Phobius"/>
    </source>
</evidence>
<keyword evidence="2" id="KW-0812">Transmembrane</keyword>
<feature type="region of interest" description="Disordered" evidence="1">
    <location>
        <begin position="196"/>
        <end position="222"/>
    </location>
</feature>
<feature type="domain" description="Protein-glutamine gamma-glutamyltransferase-like C-terminal" evidence="3">
    <location>
        <begin position="377"/>
        <end position="444"/>
    </location>
</feature>
<feature type="transmembrane region" description="Helical" evidence="2">
    <location>
        <begin position="228"/>
        <end position="248"/>
    </location>
</feature>
<dbReference type="Proteomes" id="UP000245368">
    <property type="component" value="Chromosome"/>
</dbReference>
<proteinExistence type="predicted"/>
<dbReference type="KEGG" id="dez:DKM44_08360"/>
<feature type="transmembrane region" description="Helical" evidence="2">
    <location>
        <begin position="58"/>
        <end position="75"/>
    </location>
</feature>